<evidence type="ECO:0000256" key="1">
    <source>
        <dbReference type="SAM" id="Phobius"/>
    </source>
</evidence>
<comment type="caution">
    <text evidence="3">The sequence shown here is derived from an EMBL/GenBank/DDBJ whole genome shotgun (WGS) entry which is preliminary data.</text>
</comment>
<evidence type="ECO:0000313" key="3">
    <source>
        <dbReference type="EMBL" id="TVV26482.1"/>
    </source>
</evidence>
<proteinExistence type="predicted"/>
<feature type="transmembrane region" description="Helical" evidence="1">
    <location>
        <begin position="21"/>
        <end position="41"/>
    </location>
</feature>
<name>A0A9Q8JGK7_9LACO</name>
<dbReference type="Proteomes" id="UP000320012">
    <property type="component" value="Unassembled WGS sequence"/>
</dbReference>
<organism evidence="3 4">
    <name type="scientific">Weissella cibaria</name>
    <dbReference type="NCBI Taxonomy" id="137591"/>
    <lineage>
        <taxon>Bacteria</taxon>
        <taxon>Bacillati</taxon>
        <taxon>Bacillota</taxon>
        <taxon>Bacilli</taxon>
        <taxon>Lactobacillales</taxon>
        <taxon>Lactobacillaceae</taxon>
        <taxon>Weissella</taxon>
    </lineage>
</organism>
<evidence type="ECO:0000259" key="2">
    <source>
        <dbReference type="Pfam" id="PF13349"/>
    </source>
</evidence>
<reference evidence="3 4" key="1">
    <citation type="submission" date="2019-07" db="EMBL/GenBank/DDBJ databases">
        <title>Genome sequence of Weissella cibaria GK1.</title>
        <authorList>
            <person name="Choi H.-J."/>
        </authorList>
    </citation>
    <scope>NUCLEOTIDE SEQUENCE [LARGE SCALE GENOMIC DNA]</scope>
    <source>
        <strain evidence="3 4">GK1</strain>
    </source>
</reference>
<dbReference type="EMBL" id="VNHC01000002">
    <property type="protein sequence ID" value="TVV26482.1"/>
    <property type="molecule type" value="Genomic_DNA"/>
</dbReference>
<accession>A0A9Q8JGK7</accession>
<dbReference type="InterPro" id="IPR025164">
    <property type="entry name" value="Toastrack_DUF4097"/>
</dbReference>
<sequence length="327" mass="35324">MLAVSSHVSKKEARSMPKMMRWILTGLVVAAVGVILMFVGLSNDGQNSLNWRDGHFVVPQVKTVNQQVTAFKSVNINTEDIDVRLVTNNDDTYAVKSSVRDAARLHVSVRHDTLYVKYNMDNDNGVGVGFGEKKPEHITISVPQNKLFDKFKQTSVGSDIVLKDLTAKTVKISATAGDITLNNLTAPDMTVANRDGSVHLTDAVLKQSTISMSDSDLTVQNGELGKLLLSGTDSDVHLNHTALNASVMQVNDGDVTTTASRYTGVNTITLRDGDFKAAQAQFGGLQLQTTDGDVMVKGTKYAGQFSENETAPDRLSIIATDGDIHVN</sequence>
<dbReference type="AlphaFoldDB" id="A0A9Q8JGK7"/>
<dbReference type="Pfam" id="PF13349">
    <property type="entry name" value="DUF4097"/>
    <property type="match status" value="1"/>
</dbReference>
<feature type="domain" description="DUF4097" evidence="2">
    <location>
        <begin position="72"/>
        <end position="257"/>
    </location>
</feature>
<protein>
    <submittedName>
        <fullName evidence="3">DUF4097 domain-containing protein</fullName>
    </submittedName>
</protein>
<gene>
    <name evidence="3" type="ORF">FO435_00425</name>
</gene>
<evidence type="ECO:0000313" key="4">
    <source>
        <dbReference type="Proteomes" id="UP000320012"/>
    </source>
</evidence>
<keyword evidence="1" id="KW-0812">Transmembrane</keyword>
<keyword evidence="1" id="KW-0472">Membrane</keyword>
<keyword evidence="1" id="KW-1133">Transmembrane helix</keyword>